<evidence type="ECO:0000256" key="6">
    <source>
        <dbReference type="ARBA" id="ARBA00023125"/>
    </source>
</evidence>
<dbReference type="GO" id="GO:0072344">
    <property type="term" value="P:rescue of stalled ribosome"/>
    <property type="evidence" value="ECO:0007669"/>
    <property type="project" value="UniProtKB-UniRule"/>
</dbReference>
<dbReference type="AlphaFoldDB" id="Q30ZP5"/>
<feature type="coiled-coil region" evidence="8">
    <location>
        <begin position="524"/>
        <end position="565"/>
    </location>
</feature>
<gene>
    <name evidence="7" type="primary">mutS2</name>
    <name evidence="7" type="synonym">rqcU</name>
    <name evidence="10" type="ordered locus">Dde_2054</name>
</gene>
<dbReference type="GO" id="GO:0045910">
    <property type="term" value="P:negative regulation of DNA recombination"/>
    <property type="evidence" value="ECO:0007669"/>
    <property type="project" value="InterPro"/>
</dbReference>
<dbReference type="PROSITE" id="PS50828">
    <property type="entry name" value="SMR"/>
    <property type="match status" value="1"/>
</dbReference>
<dbReference type="SMART" id="SM00533">
    <property type="entry name" value="MUTSd"/>
    <property type="match status" value="1"/>
</dbReference>
<dbReference type="GO" id="GO:0005524">
    <property type="term" value="F:ATP binding"/>
    <property type="evidence" value="ECO:0007669"/>
    <property type="project" value="UniProtKB-UniRule"/>
</dbReference>
<evidence type="ECO:0000256" key="1">
    <source>
        <dbReference type="ARBA" id="ARBA00022730"/>
    </source>
</evidence>
<dbReference type="GO" id="GO:0016887">
    <property type="term" value="F:ATP hydrolysis activity"/>
    <property type="evidence" value="ECO:0007669"/>
    <property type="project" value="InterPro"/>
</dbReference>
<dbReference type="InterPro" id="IPR000432">
    <property type="entry name" value="DNA_mismatch_repair_MutS_C"/>
</dbReference>
<evidence type="ECO:0000256" key="4">
    <source>
        <dbReference type="ARBA" id="ARBA00022840"/>
    </source>
</evidence>
<dbReference type="Pfam" id="PF00488">
    <property type="entry name" value="MutS_V"/>
    <property type="match status" value="1"/>
</dbReference>
<comment type="similarity">
    <text evidence="7">Belongs to the DNA mismatch repair MutS family. MutS2 subfamily.</text>
</comment>
<keyword evidence="1 7" id="KW-0699">rRNA-binding</keyword>
<keyword evidence="7" id="KW-0540">Nuclease</keyword>
<dbReference type="SMART" id="SM00534">
    <property type="entry name" value="MUTSac"/>
    <property type="match status" value="1"/>
</dbReference>
<comment type="subunit">
    <text evidence="7">Homodimer. Binds to stalled ribosomes, contacting rRNA.</text>
</comment>
<dbReference type="NCBIfam" id="TIGR01069">
    <property type="entry name" value="mutS2"/>
    <property type="match status" value="1"/>
</dbReference>
<dbReference type="EMBL" id="CP000112">
    <property type="protein sequence ID" value="ABB38851.1"/>
    <property type="molecule type" value="Genomic_DNA"/>
</dbReference>
<dbReference type="Gene3D" id="3.30.1370.110">
    <property type="match status" value="1"/>
</dbReference>
<dbReference type="PIRSF" id="PIRSF005814">
    <property type="entry name" value="MutS_YshD"/>
    <property type="match status" value="1"/>
</dbReference>
<dbReference type="SUPFAM" id="SSF52540">
    <property type="entry name" value="P-loop containing nucleoside triphosphate hydrolases"/>
    <property type="match status" value="1"/>
</dbReference>
<keyword evidence="6 7" id="KW-0238">DNA-binding</keyword>
<dbReference type="EC" id="3.6.4.-" evidence="7"/>
<dbReference type="InterPro" id="IPR036187">
    <property type="entry name" value="DNA_mismatch_repair_MutS_sf"/>
</dbReference>
<dbReference type="InterPro" id="IPR027417">
    <property type="entry name" value="P-loop_NTPase"/>
</dbReference>
<accession>Q30ZP5</accession>
<dbReference type="GO" id="GO:0030983">
    <property type="term" value="F:mismatched DNA binding"/>
    <property type="evidence" value="ECO:0007669"/>
    <property type="project" value="InterPro"/>
</dbReference>
<dbReference type="Pfam" id="PF20297">
    <property type="entry name" value="MSSS"/>
    <property type="match status" value="1"/>
</dbReference>
<evidence type="ECO:0000256" key="8">
    <source>
        <dbReference type="SAM" id="Coils"/>
    </source>
</evidence>
<dbReference type="PANTHER" id="PTHR48466">
    <property type="entry name" value="OS10G0509000 PROTEIN-RELATED"/>
    <property type="match status" value="1"/>
</dbReference>
<evidence type="ECO:0000256" key="3">
    <source>
        <dbReference type="ARBA" id="ARBA00022801"/>
    </source>
</evidence>
<keyword evidence="2 7" id="KW-0547">Nucleotide-binding</keyword>
<dbReference type="SUPFAM" id="SSF48334">
    <property type="entry name" value="DNA repair protein MutS, domain III"/>
    <property type="match status" value="1"/>
</dbReference>
<dbReference type="SUPFAM" id="SSF160443">
    <property type="entry name" value="SMR domain-like"/>
    <property type="match status" value="1"/>
</dbReference>
<dbReference type="STRING" id="207559.Dde_2054"/>
<dbReference type="PROSITE" id="PS00486">
    <property type="entry name" value="DNA_MISMATCH_REPAIR_2"/>
    <property type="match status" value="1"/>
</dbReference>
<dbReference type="InterPro" id="IPR046893">
    <property type="entry name" value="MSSS"/>
</dbReference>
<evidence type="ECO:0000256" key="2">
    <source>
        <dbReference type="ARBA" id="ARBA00022741"/>
    </source>
</evidence>
<dbReference type="Gene3D" id="3.40.50.300">
    <property type="entry name" value="P-loop containing nucleotide triphosphate hydrolases"/>
    <property type="match status" value="1"/>
</dbReference>
<dbReference type="SMART" id="SM00463">
    <property type="entry name" value="SMR"/>
    <property type="match status" value="1"/>
</dbReference>
<keyword evidence="3 7" id="KW-0378">Hydrolase</keyword>
<dbReference type="PANTHER" id="PTHR48466:SF2">
    <property type="entry name" value="OS10G0509000 PROTEIN"/>
    <property type="match status" value="1"/>
</dbReference>
<dbReference type="KEGG" id="dde:Dde_2054"/>
<dbReference type="InterPro" id="IPR045076">
    <property type="entry name" value="MutS"/>
</dbReference>
<evidence type="ECO:0000256" key="5">
    <source>
        <dbReference type="ARBA" id="ARBA00022884"/>
    </source>
</evidence>
<dbReference type="InterPro" id="IPR005747">
    <property type="entry name" value="MutS2"/>
</dbReference>
<dbReference type="Proteomes" id="UP000002710">
    <property type="component" value="Chromosome"/>
</dbReference>
<sequence length="771" mass="84542">MQSRSAHVLEFDKVLRHLAGYAVSEAGAQACLLLAPAADCDSARMRCAFFRQGQLWAERTGFSLAPFPDLSGVFRFLESPAAVLDIDALWAVRQVLAQSRELAVAIGSGNTAENWPLLAQMLERYRMPEKALSGLMRCLGEDGLLRDESSPELLLVREEIRRIHRLCTRKVKELANTYNLSHYMQDEFLTLSSDRYVLPLKANFKGRLQGIIHEYSQTGETCYFEPMFLVEINNDLQNLKRQERAEERKIFEYLTGLLRAEMEGVNACWNLLVEADVLLARCALAGAFGGIAIDFDDTRPFSLRGVKHPLLALSSADTHPVDLELLEGQNCLIISGGNAGGKTVSLKTIGLVALMAAAGLPVPAAEGSTLPCWRAVHAFIGDEQSLEGNVSTFTAQIRNLSDIWQEVGSGSLVILDEFGAGTDPAQGAALAQAVVDELMEKNVTVCVATHFPALKAYALSREGVRAASVLFDPGTKRPLYRLAYDQVGASQALDVAREHGMPDAVLRRAHNYLLLDGEDSAALIERLNALAVSREQELDDLEREKLRLKSKRDKLEARFEKERLRLFESVQAQAQDVLRDWKQGKRSHKQALKDLAAVRQRLVSEQAAAQQGQAAPVEALCAGMTVRYIPWGKKAVIEEVDARKERLKVDLNGVSLWVSCKDVAASVPPAAPKTVRRESVVAEDNVQEPAGPPMRADLRGMRADVAVAELAAVLDNALLAGTREVEVVHGRGTGALRKEVHAFLRSFAAVDAFRLAPEGRGGDGMTIVELK</sequence>
<dbReference type="InterPro" id="IPR002625">
    <property type="entry name" value="Smr_dom"/>
</dbReference>
<dbReference type="InterPro" id="IPR007696">
    <property type="entry name" value="DNA_mismatch_repair_MutS_core"/>
</dbReference>
<dbReference type="GO" id="GO:0006298">
    <property type="term" value="P:mismatch repair"/>
    <property type="evidence" value="ECO:0007669"/>
    <property type="project" value="InterPro"/>
</dbReference>
<comment type="function">
    <text evidence="7">Acts as a ribosome collision sensor, splitting the ribosome into its 2 subunits. Detects stalled/collided 70S ribosomes which it binds and splits by an ATP-hydrolysis driven conformational change. Acts upstream of the ribosome quality control system (RQC), a ribosome-associated complex that mediates the extraction of incompletely synthesized nascent chains from stalled ribosomes and their subsequent degradation. Probably generates substrates for RQC.</text>
</comment>
<dbReference type="InterPro" id="IPR036063">
    <property type="entry name" value="Smr_dom_sf"/>
</dbReference>
<keyword evidence="4 7" id="KW-0067">ATP-binding</keyword>
<keyword evidence="8" id="KW-0175">Coiled coil</keyword>
<keyword evidence="11" id="KW-1185">Reference proteome</keyword>
<name>Q30ZP5_OLEA2</name>
<evidence type="ECO:0000259" key="9">
    <source>
        <dbReference type="PROSITE" id="PS50828"/>
    </source>
</evidence>
<feature type="binding site" evidence="7">
    <location>
        <begin position="336"/>
        <end position="343"/>
    </location>
    <ligand>
        <name>ATP</name>
        <dbReference type="ChEBI" id="CHEBI:30616"/>
    </ligand>
</feature>
<dbReference type="HOGENOM" id="CLU_011252_2_1_7"/>
<evidence type="ECO:0000313" key="11">
    <source>
        <dbReference type="Proteomes" id="UP000002710"/>
    </source>
</evidence>
<proteinExistence type="inferred from homology"/>
<organism evidence="10 11">
    <name type="scientific">Oleidesulfovibrio alaskensis (strain ATCC BAA-1058 / DSM 17464 / G20)</name>
    <name type="common">Desulfovibrio alaskensis</name>
    <dbReference type="NCBI Taxonomy" id="207559"/>
    <lineage>
        <taxon>Bacteria</taxon>
        <taxon>Pseudomonadati</taxon>
        <taxon>Thermodesulfobacteriota</taxon>
        <taxon>Desulfovibrionia</taxon>
        <taxon>Desulfovibrionales</taxon>
        <taxon>Desulfovibrionaceae</taxon>
        <taxon>Oleidesulfovibrio</taxon>
    </lineage>
</organism>
<evidence type="ECO:0000256" key="7">
    <source>
        <dbReference type="HAMAP-Rule" id="MF_00092"/>
    </source>
</evidence>
<keyword evidence="7" id="KW-0255">Endonuclease</keyword>
<dbReference type="RefSeq" id="WP_011367956.1">
    <property type="nucleotide sequence ID" value="NC_007519.1"/>
</dbReference>
<dbReference type="EC" id="3.1.-.-" evidence="7"/>
<dbReference type="GO" id="GO:0043023">
    <property type="term" value="F:ribosomal large subunit binding"/>
    <property type="evidence" value="ECO:0007669"/>
    <property type="project" value="UniProtKB-UniRule"/>
</dbReference>
<dbReference type="GO" id="GO:0019843">
    <property type="term" value="F:rRNA binding"/>
    <property type="evidence" value="ECO:0007669"/>
    <property type="project" value="UniProtKB-UniRule"/>
</dbReference>
<dbReference type="Pfam" id="PF01713">
    <property type="entry name" value="Smr"/>
    <property type="match status" value="1"/>
</dbReference>
<evidence type="ECO:0000313" key="10">
    <source>
        <dbReference type="EMBL" id="ABB38851.1"/>
    </source>
</evidence>
<dbReference type="HAMAP" id="MF_00092">
    <property type="entry name" value="MutS2"/>
    <property type="match status" value="1"/>
</dbReference>
<dbReference type="GO" id="GO:0140664">
    <property type="term" value="F:ATP-dependent DNA damage sensor activity"/>
    <property type="evidence" value="ECO:0007669"/>
    <property type="project" value="InterPro"/>
</dbReference>
<comment type="function">
    <text evidence="7">Endonuclease that is involved in the suppression of homologous recombination and thus may have a key role in the control of bacterial genetic diversity.</text>
</comment>
<keyword evidence="5 7" id="KW-0694">RNA-binding</keyword>
<protein>
    <recommendedName>
        <fullName evidence="7">Endonuclease MutS2</fullName>
        <ecNumber evidence="7">3.1.-.-</ecNumber>
    </recommendedName>
    <alternativeName>
        <fullName evidence="7">Ribosome-associated protein quality control-upstream factor</fullName>
        <shortName evidence="7">RQC-upstream factor</shortName>
        <shortName evidence="7">RqcU</shortName>
        <ecNumber evidence="7">3.6.4.-</ecNumber>
    </alternativeName>
</protein>
<dbReference type="eggNOG" id="COG1193">
    <property type="taxonomic scope" value="Bacteria"/>
</dbReference>
<feature type="domain" description="Smr" evidence="9">
    <location>
        <begin position="696"/>
        <end position="771"/>
    </location>
</feature>
<dbReference type="GO" id="GO:0004519">
    <property type="term" value="F:endonuclease activity"/>
    <property type="evidence" value="ECO:0007669"/>
    <property type="project" value="UniProtKB-UniRule"/>
</dbReference>
<reference evidence="10 11" key="1">
    <citation type="journal article" date="2011" name="J. Bacteriol.">
        <title>Complete genome sequence and updated annotation of Desulfovibrio alaskensis G20.</title>
        <authorList>
            <person name="Hauser L.J."/>
            <person name="Land M.L."/>
            <person name="Brown S.D."/>
            <person name="Larimer F."/>
            <person name="Keller K.L."/>
            <person name="Rapp-Giles B.J."/>
            <person name="Price M.N."/>
            <person name="Lin M."/>
            <person name="Bruce D.C."/>
            <person name="Detter J.C."/>
            <person name="Tapia R."/>
            <person name="Han C.S."/>
            <person name="Goodwin L.A."/>
            <person name="Cheng J.F."/>
            <person name="Pitluck S."/>
            <person name="Copeland A."/>
            <person name="Lucas S."/>
            <person name="Nolan M."/>
            <person name="Lapidus A.L."/>
            <person name="Palumbo A.V."/>
            <person name="Wall J.D."/>
        </authorList>
    </citation>
    <scope>NUCLEOTIDE SEQUENCE [LARGE SCALE GENOMIC DNA]</scope>
    <source>
        <strain evidence="11">ATCC BAA 1058 / DSM 17464 / G20</strain>
    </source>
</reference>